<gene>
    <name evidence="2" type="ORF">MCHLO_01701</name>
</gene>
<evidence type="ECO:0000313" key="2">
    <source>
        <dbReference type="EMBL" id="GAT44059.1"/>
    </source>
</evidence>
<feature type="compositionally biased region" description="Basic and acidic residues" evidence="1">
    <location>
        <begin position="13"/>
        <end position="23"/>
    </location>
</feature>
<dbReference type="Proteomes" id="UP000815677">
    <property type="component" value="Unassembled WGS sequence"/>
</dbReference>
<proteinExistence type="predicted"/>
<name>A0ABQ0KYT8_MYCCL</name>
<evidence type="ECO:0000256" key="1">
    <source>
        <dbReference type="SAM" id="MobiDB-lite"/>
    </source>
</evidence>
<protein>
    <submittedName>
        <fullName evidence="2">Uncharacterized protein</fullName>
    </submittedName>
</protein>
<sequence>MSNTKSLPGTYCRRSDSRSAADRADDRIIQAEALACLLYGESGEGFRTLNDEIQDNVCWLLRDLLAEYRVLREQASLEAQ</sequence>
<reference evidence="2" key="1">
    <citation type="submission" date="2014-09" db="EMBL/GenBank/DDBJ databases">
        <title>Genome sequence of the luminous mushroom Mycena chlorophos for searching fungal bioluminescence genes.</title>
        <authorList>
            <person name="Tanaka Y."/>
            <person name="Kasuga D."/>
            <person name="Oba Y."/>
            <person name="Hase S."/>
            <person name="Sato K."/>
            <person name="Oba Y."/>
            <person name="Sakakibara Y."/>
        </authorList>
    </citation>
    <scope>NUCLEOTIDE SEQUENCE</scope>
</reference>
<organism evidence="2 3">
    <name type="scientific">Mycena chlorophos</name>
    <name type="common">Agaric fungus</name>
    <name type="synonym">Agaricus chlorophos</name>
    <dbReference type="NCBI Taxonomy" id="658473"/>
    <lineage>
        <taxon>Eukaryota</taxon>
        <taxon>Fungi</taxon>
        <taxon>Dikarya</taxon>
        <taxon>Basidiomycota</taxon>
        <taxon>Agaricomycotina</taxon>
        <taxon>Agaricomycetes</taxon>
        <taxon>Agaricomycetidae</taxon>
        <taxon>Agaricales</taxon>
        <taxon>Marasmiineae</taxon>
        <taxon>Mycenaceae</taxon>
        <taxon>Mycena</taxon>
    </lineage>
</organism>
<evidence type="ECO:0000313" key="3">
    <source>
        <dbReference type="Proteomes" id="UP000815677"/>
    </source>
</evidence>
<keyword evidence="3" id="KW-1185">Reference proteome</keyword>
<accession>A0ABQ0KYT8</accession>
<feature type="region of interest" description="Disordered" evidence="1">
    <location>
        <begin position="1"/>
        <end position="23"/>
    </location>
</feature>
<dbReference type="EMBL" id="DF839573">
    <property type="protein sequence ID" value="GAT44059.1"/>
    <property type="molecule type" value="Genomic_DNA"/>
</dbReference>